<evidence type="ECO:0000313" key="2">
    <source>
        <dbReference type="Proteomes" id="UP001367508"/>
    </source>
</evidence>
<dbReference type="Proteomes" id="UP001367508">
    <property type="component" value="Unassembled WGS sequence"/>
</dbReference>
<organism evidence="1 2">
    <name type="scientific">Canavalia gladiata</name>
    <name type="common">Sword bean</name>
    <name type="synonym">Dolichos gladiatus</name>
    <dbReference type="NCBI Taxonomy" id="3824"/>
    <lineage>
        <taxon>Eukaryota</taxon>
        <taxon>Viridiplantae</taxon>
        <taxon>Streptophyta</taxon>
        <taxon>Embryophyta</taxon>
        <taxon>Tracheophyta</taxon>
        <taxon>Spermatophyta</taxon>
        <taxon>Magnoliopsida</taxon>
        <taxon>eudicotyledons</taxon>
        <taxon>Gunneridae</taxon>
        <taxon>Pentapetalae</taxon>
        <taxon>rosids</taxon>
        <taxon>fabids</taxon>
        <taxon>Fabales</taxon>
        <taxon>Fabaceae</taxon>
        <taxon>Papilionoideae</taxon>
        <taxon>50 kb inversion clade</taxon>
        <taxon>NPAAA clade</taxon>
        <taxon>indigoferoid/millettioid clade</taxon>
        <taxon>Phaseoleae</taxon>
        <taxon>Canavalia</taxon>
    </lineage>
</organism>
<dbReference type="AlphaFoldDB" id="A0AAN9MFV2"/>
<protein>
    <submittedName>
        <fullName evidence="1">Uncharacterized protein</fullName>
    </submittedName>
</protein>
<proteinExistence type="predicted"/>
<keyword evidence="2" id="KW-1185">Reference proteome</keyword>
<dbReference type="EMBL" id="JAYMYQ010000002">
    <property type="protein sequence ID" value="KAK7350603.1"/>
    <property type="molecule type" value="Genomic_DNA"/>
</dbReference>
<gene>
    <name evidence="1" type="ORF">VNO77_09412</name>
</gene>
<name>A0AAN9MFV2_CANGL</name>
<comment type="caution">
    <text evidence="1">The sequence shown here is derived from an EMBL/GenBank/DDBJ whole genome shotgun (WGS) entry which is preliminary data.</text>
</comment>
<accession>A0AAN9MFV2</accession>
<evidence type="ECO:0000313" key="1">
    <source>
        <dbReference type="EMBL" id="KAK7350603.1"/>
    </source>
</evidence>
<sequence>MKESMARDLMCLNLMISFKGPNCSWSMLPTDPRSYPWKQLKAGSSSEILAKDIQPLPSSRVNLGKSKCVNRVITRYSPSDSSFLPPTRSGFIDSID</sequence>
<reference evidence="1 2" key="1">
    <citation type="submission" date="2024-01" db="EMBL/GenBank/DDBJ databases">
        <title>The genomes of 5 underutilized Papilionoideae crops provide insights into root nodulation and disease resistanc.</title>
        <authorList>
            <person name="Jiang F."/>
        </authorList>
    </citation>
    <scope>NUCLEOTIDE SEQUENCE [LARGE SCALE GENOMIC DNA]</scope>
    <source>
        <strain evidence="1">LVBAO_FW01</strain>
        <tissue evidence="1">Leaves</tissue>
    </source>
</reference>